<accession>L8H1X8</accession>
<keyword evidence="1" id="KW-0808">Transferase</keyword>
<keyword evidence="1" id="KW-0418">Kinase</keyword>
<dbReference type="InterPro" id="IPR027417">
    <property type="entry name" value="P-loop_NTPase"/>
</dbReference>
<dbReference type="EMBL" id="KB007933">
    <property type="protein sequence ID" value="ELR19499.1"/>
    <property type="molecule type" value="Genomic_DNA"/>
</dbReference>
<dbReference type="STRING" id="1257118.L8H1X8"/>
<dbReference type="OMA" id="GHACFRS"/>
<name>L8H1X8_ACACF</name>
<dbReference type="AlphaFoldDB" id="L8H1X8"/>
<reference evidence="1 2" key="1">
    <citation type="journal article" date="2013" name="Genome Biol.">
        <title>Genome of Acanthamoeba castellanii highlights extensive lateral gene transfer and early evolution of tyrosine kinase signaling.</title>
        <authorList>
            <person name="Clarke M."/>
            <person name="Lohan A.J."/>
            <person name="Liu B."/>
            <person name="Lagkouvardos I."/>
            <person name="Roy S."/>
            <person name="Zafar N."/>
            <person name="Bertelli C."/>
            <person name="Schilde C."/>
            <person name="Kianianmomeni A."/>
            <person name="Burglin T.R."/>
            <person name="Frech C."/>
            <person name="Turcotte B."/>
            <person name="Kopec K.O."/>
            <person name="Synnott J.M."/>
            <person name="Choo C."/>
            <person name="Paponov I."/>
            <person name="Finkler A."/>
            <person name="Soon Heng Tan C."/>
            <person name="Hutchins A.P."/>
            <person name="Weinmeier T."/>
            <person name="Rattei T."/>
            <person name="Chu J.S."/>
            <person name="Gimenez G."/>
            <person name="Irimia M."/>
            <person name="Rigden D.J."/>
            <person name="Fitzpatrick D.A."/>
            <person name="Lorenzo-Morales J."/>
            <person name="Bateman A."/>
            <person name="Chiu C.H."/>
            <person name="Tang P."/>
            <person name="Hegemann P."/>
            <person name="Fromm H."/>
            <person name="Raoult D."/>
            <person name="Greub G."/>
            <person name="Miranda-Saavedra D."/>
            <person name="Chen N."/>
            <person name="Nash P."/>
            <person name="Ginger M.L."/>
            <person name="Horn M."/>
            <person name="Schaap P."/>
            <person name="Caler L."/>
            <person name="Loftus B."/>
        </authorList>
    </citation>
    <scope>NUCLEOTIDE SEQUENCE [LARGE SCALE GENOMIC DNA]</scope>
    <source>
        <strain evidence="1 2">Neff</strain>
    </source>
</reference>
<keyword evidence="2" id="KW-1185">Reference proteome</keyword>
<dbReference type="RefSeq" id="XP_004341585.1">
    <property type="nucleotide sequence ID" value="XM_004341537.1"/>
</dbReference>
<dbReference type="KEGG" id="acan:ACA1_268900"/>
<dbReference type="Proteomes" id="UP000011083">
    <property type="component" value="Unassembled WGS sequence"/>
</dbReference>
<evidence type="ECO:0000313" key="1">
    <source>
        <dbReference type="EMBL" id="ELR19499.1"/>
    </source>
</evidence>
<evidence type="ECO:0000313" key="2">
    <source>
        <dbReference type="Proteomes" id="UP000011083"/>
    </source>
</evidence>
<gene>
    <name evidence="1" type="ORF">ACA1_268900</name>
</gene>
<dbReference type="GeneID" id="14920283"/>
<dbReference type="Gene3D" id="3.40.50.300">
    <property type="entry name" value="P-loop containing nucleotide triphosphate hydrolases"/>
    <property type="match status" value="1"/>
</dbReference>
<organism evidence="1 2">
    <name type="scientific">Acanthamoeba castellanii (strain ATCC 30010 / Neff)</name>
    <dbReference type="NCBI Taxonomy" id="1257118"/>
    <lineage>
        <taxon>Eukaryota</taxon>
        <taxon>Amoebozoa</taxon>
        <taxon>Discosea</taxon>
        <taxon>Longamoebia</taxon>
        <taxon>Centramoebida</taxon>
        <taxon>Acanthamoebidae</taxon>
        <taxon>Acanthamoeba</taxon>
    </lineage>
</organism>
<protein>
    <submittedName>
        <fullName evidence="1">Adenylate kinase</fullName>
    </submittedName>
</protein>
<dbReference type="VEuPathDB" id="AmoebaDB:ACA1_268900"/>
<proteinExistence type="predicted"/>
<dbReference type="OrthoDB" id="248923at2759"/>
<sequence>MSVLFVEERTSIERQLARGKRATIHNAKVKETGIGELAPERPTDMSEKAAAKRYAIFKQHFATLTTLQQRFPFHLINAQDSIEQVRARIIKQFEYQSSLELDEESPTGGEGTGSIPLASKIIVHARQNLVKRLDDYQTYESPLFQKVIDIILKEFLPSIEHHAMSGSVLIRSADPVFEDQKAVNMAVDILSERGYSVSFDTKVEDSDHS</sequence>
<dbReference type="GO" id="GO:0016301">
    <property type="term" value="F:kinase activity"/>
    <property type="evidence" value="ECO:0007669"/>
    <property type="project" value="UniProtKB-KW"/>
</dbReference>